<accession>A0A067R1T1</accession>
<dbReference type="STRING" id="136037.A0A067R1T1"/>
<feature type="compositionally biased region" description="Low complexity" evidence="1">
    <location>
        <begin position="659"/>
        <end position="674"/>
    </location>
</feature>
<reference evidence="2 3" key="1">
    <citation type="journal article" date="2014" name="Nat. Commun.">
        <title>Molecular traces of alternative social organization in a termite genome.</title>
        <authorList>
            <person name="Terrapon N."/>
            <person name="Li C."/>
            <person name="Robertson H.M."/>
            <person name="Ji L."/>
            <person name="Meng X."/>
            <person name="Booth W."/>
            <person name="Chen Z."/>
            <person name="Childers C.P."/>
            <person name="Glastad K.M."/>
            <person name="Gokhale K."/>
            <person name="Gowin J."/>
            <person name="Gronenberg W."/>
            <person name="Hermansen R.A."/>
            <person name="Hu H."/>
            <person name="Hunt B.G."/>
            <person name="Huylmans A.K."/>
            <person name="Khalil S.M."/>
            <person name="Mitchell R.D."/>
            <person name="Munoz-Torres M.C."/>
            <person name="Mustard J.A."/>
            <person name="Pan H."/>
            <person name="Reese J.T."/>
            <person name="Scharf M.E."/>
            <person name="Sun F."/>
            <person name="Vogel H."/>
            <person name="Xiao J."/>
            <person name="Yang W."/>
            <person name="Yang Z."/>
            <person name="Yang Z."/>
            <person name="Zhou J."/>
            <person name="Zhu J."/>
            <person name="Brent C.S."/>
            <person name="Elsik C.G."/>
            <person name="Goodisman M.A."/>
            <person name="Liberles D.A."/>
            <person name="Roe R.M."/>
            <person name="Vargo E.L."/>
            <person name="Vilcinskas A."/>
            <person name="Wang J."/>
            <person name="Bornberg-Bauer E."/>
            <person name="Korb J."/>
            <person name="Zhang G."/>
            <person name="Liebig J."/>
        </authorList>
    </citation>
    <scope>NUCLEOTIDE SEQUENCE [LARGE SCALE GENOMIC DNA]</scope>
    <source>
        <tissue evidence="2">Whole organism</tissue>
    </source>
</reference>
<gene>
    <name evidence="2" type="ORF">L798_13163</name>
</gene>
<feature type="compositionally biased region" description="Low complexity" evidence="1">
    <location>
        <begin position="497"/>
        <end position="506"/>
    </location>
</feature>
<evidence type="ECO:0000313" key="2">
    <source>
        <dbReference type="EMBL" id="KDR12858.1"/>
    </source>
</evidence>
<feature type="region of interest" description="Disordered" evidence="1">
    <location>
        <begin position="704"/>
        <end position="729"/>
    </location>
</feature>
<dbReference type="Proteomes" id="UP000027135">
    <property type="component" value="Unassembled WGS sequence"/>
</dbReference>
<feature type="compositionally biased region" description="Polar residues" evidence="1">
    <location>
        <begin position="540"/>
        <end position="549"/>
    </location>
</feature>
<keyword evidence="3" id="KW-1185">Reference proteome</keyword>
<dbReference type="AlphaFoldDB" id="A0A067R1T1"/>
<feature type="region of interest" description="Disordered" evidence="1">
    <location>
        <begin position="380"/>
        <end position="411"/>
    </location>
</feature>
<evidence type="ECO:0000313" key="3">
    <source>
        <dbReference type="Proteomes" id="UP000027135"/>
    </source>
</evidence>
<evidence type="ECO:0000256" key="1">
    <source>
        <dbReference type="SAM" id="MobiDB-lite"/>
    </source>
</evidence>
<proteinExistence type="predicted"/>
<feature type="compositionally biased region" description="Basic and acidic residues" evidence="1">
    <location>
        <begin position="573"/>
        <end position="583"/>
    </location>
</feature>
<sequence>MSVEDLHKDCTPVVGAVTMESSDVSDIIKDASPSSESPKPQPMAFMIHFTGNKDAALSKLQENFSKYAVRHKRIPSLPNVEDSKKANAVQAVGLSPLPMRKCFAARRAGYHSEGYFSSDQEEDFRGRSDFFVKKFKNLEKGLRMTNLAQEKKIMADQNKALNSAHTDSWEFGDFPEEDVLQNTACNEAGVDSKRHNTSMNNLSTLKPEGTVTRENWLVLGATDEEEIETQDMMDELNDLDLDGRIDSSSETLSEAGTYTIDKEAPCPDVEQARLEIEKVIERKLDTGNGSHAICDTQEENDFTMSSLYRDGSNWINEWATQVVKHNHHSNVEEPCPEGLPPLPLGKVQAGHPSPLVLTRIPSPVLSPEVPHLAGRRLYSSPQHTTCRNMHSPLNSLPMQEVGDGHSDSSLETESFLRATESVVTAMQARMSFSLDSGGESDVDTSHSYQAPPSSTPAGGGGDKHLTFRRPSATAQSDSSSDTGCGGTSSKAKHKDVPAPAVPASAPQMRYNRAFSLRRARLDTEDQSAAAGDSRRKKSDAVSSIVTNPANKAKKTLEPPKSIQTKNAVKGKSPKPEAFSRTDCGRFSVRAPKNTPQSSHTPKPAGSMKKGVGKKPGGAGGRSNSTLSSREVEFQNWKRRKSYDPMKAAAEGKKKEAAKKATMSSSMTQSSIMPSEVSPPSMQNPVLRSASFHGTAGLTPKYISSEEEDETLSADESSPTLGQPPLLAMPLSPSKREERYLTFTRARGNYMVPLEGAFGGSRASLYSNASNSSLRGRNKLEALDSLVMAAVCSLSNKLCGSSCNLLKKLRYLYEEDSERADKLSAVIEVLQNSATPSSPQTKSPSKEISGTLKNLKRMENVFRVLDEVLFDEEDFDLELEDYQ</sequence>
<dbReference type="InParanoid" id="A0A067R1T1"/>
<feature type="compositionally biased region" description="Polar residues" evidence="1">
    <location>
        <begin position="380"/>
        <end position="397"/>
    </location>
</feature>
<dbReference type="eggNOG" id="ENOG502S7UV">
    <property type="taxonomic scope" value="Eukaryota"/>
</dbReference>
<dbReference type="OMA" id="NWINEWA"/>
<name>A0A067R1T1_ZOONE</name>
<organism evidence="2 3">
    <name type="scientific">Zootermopsis nevadensis</name>
    <name type="common">Dampwood termite</name>
    <dbReference type="NCBI Taxonomy" id="136037"/>
    <lineage>
        <taxon>Eukaryota</taxon>
        <taxon>Metazoa</taxon>
        <taxon>Ecdysozoa</taxon>
        <taxon>Arthropoda</taxon>
        <taxon>Hexapoda</taxon>
        <taxon>Insecta</taxon>
        <taxon>Pterygota</taxon>
        <taxon>Neoptera</taxon>
        <taxon>Polyneoptera</taxon>
        <taxon>Dictyoptera</taxon>
        <taxon>Blattodea</taxon>
        <taxon>Blattoidea</taxon>
        <taxon>Termitoidae</taxon>
        <taxon>Termopsidae</taxon>
        <taxon>Zootermopsis</taxon>
    </lineage>
</organism>
<feature type="compositionally biased region" description="Polar residues" evidence="1">
    <location>
        <begin position="445"/>
        <end position="456"/>
    </location>
</feature>
<dbReference type="EMBL" id="KK852984">
    <property type="protein sequence ID" value="KDR12858.1"/>
    <property type="molecule type" value="Genomic_DNA"/>
</dbReference>
<protein>
    <submittedName>
        <fullName evidence="2">Uncharacterized protein</fullName>
    </submittedName>
</protein>
<feature type="compositionally biased region" description="Basic and acidic residues" evidence="1">
    <location>
        <begin position="649"/>
        <end position="658"/>
    </location>
</feature>
<feature type="compositionally biased region" description="Low complexity" evidence="1">
    <location>
        <begin position="471"/>
        <end position="482"/>
    </location>
</feature>
<feature type="region of interest" description="Disordered" evidence="1">
    <location>
        <begin position="434"/>
        <end position="686"/>
    </location>
</feature>